<sequence>MVRGNCLMLTGGIKIPVNVLLSEFCCNEVCLASTYFLQQGRDRRCGITAAEGGLFIAVTEIPSSLLLEPTEEGELWNALSSRLGCPSVGRE</sequence>
<evidence type="ECO:0000313" key="1">
    <source>
        <dbReference type="EMBL" id="MCD7460066.1"/>
    </source>
</evidence>
<name>A0ABS8SMH2_DATST</name>
<dbReference type="EMBL" id="JACEIK010000633">
    <property type="protein sequence ID" value="MCD7460066.1"/>
    <property type="molecule type" value="Genomic_DNA"/>
</dbReference>
<organism evidence="1 2">
    <name type="scientific">Datura stramonium</name>
    <name type="common">Jimsonweed</name>
    <name type="synonym">Common thornapple</name>
    <dbReference type="NCBI Taxonomy" id="4076"/>
    <lineage>
        <taxon>Eukaryota</taxon>
        <taxon>Viridiplantae</taxon>
        <taxon>Streptophyta</taxon>
        <taxon>Embryophyta</taxon>
        <taxon>Tracheophyta</taxon>
        <taxon>Spermatophyta</taxon>
        <taxon>Magnoliopsida</taxon>
        <taxon>eudicotyledons</taxon>
        <taxon>Gunneridae</taxon>
        <taxon>Pentapetalae</taxon>
        <taxon>asterids</taxon>
        <taxon>lamiids</taxon>
        <taxon>Solanales</taxon>
        <taxon>Solanaceae</taxon>
        <taxon>Solanoideae</taxon>
        <taxon>Datureae</taxon>
        <taxon>Datura</taxon>
    </lineage>
</organism>
<gene>
    <name evidence="1" type="ORF">HAX54_042784</name>
</gene>
<feature type="non-terminal residue" evidence="1">
    <location>
        <position position="91"/>
    </location>
</feature>
<protein>
    <submittedName>
        <fullName evidence="1">Uncharacterized protein</fullName>
    </submittedName>
</protein>
<comment type="caution">
    <text evidence="1">The sequence shown here is derived from an EMBL/GenBank/DDBJ whole genome shotgun (WGS) entry which is preliminary data.</text>
</comment>
<accession>A0ABS8SMH2</accession>
<dbReference type="Proteomes" id="UP000823775">
    <property type="component" value="Unassembled WGS sequence"/>
</dbReference>
<proteinExistence type="predicted"/>
<keyword evidence="2" id="KW-1185">Reference proteome</keyword>
<reference evidence="1 2" key="1">
    <citation type="journal article" date="2021" name="BMC Genomics">
        <title>Datura genome reveals duplications of psychoactive alkaloid biosynthetic genes and high mutation rate following tissue culture.</title>
        <authorList>
            <person name="Rajewski A."/>
            <person name="Carter-House D."/>
            <person name="Stajich J."/>
            <person name="Litt A."/>
        </authorList>
    </citation>
    <scope>NUCLEOTIDE SEQUENCE [LARGE SCALE GENOMIC DNA]</scope>
    <source>
        <strain evidence="1">AR-01</strain>
    </source>
</reference>
<evidence type="ECO:0000313" key="2">
    <source>
        <dbReference type="Proteomes" id="UP000823775"/>
    </source>
</evidence>